<gene>
    <name evidence="3" type="ORF">SCF082_LOCUS44847</name>
</gene>
<comment type="caution">
    <text evidence="3">The sequence shown here is derived from an EMBL/GenBank/DDBJ whole genome shotgun (WGS) entry which is preliminary data.</text>
</comment>
<keyword evidence="1" id="KW-0175">Coiled coil</keyword>
<feature type="region of interest" description="Disordered" evidence="2">
    <location>
        <begin position="161"/>
        <end position="231"/>
    </location>
</feature>
<evidence type="ECO:0000313" key="3">
    <source>
        <dbReference type="EMBL" id="CAK9095485.1"/>
    </source>
</evidence>
<evidence type="ECO:0000256" key="1">
    <source>
        <dbReference type="SAM" id="Coils"/>
    </source>
</evidence>
<protein>
    <submittedName>
        <fullName evidence="3">Uncharacterized protein</fullName>
    </submittedName>
</protein>
<dbReference type="EMBL" id="CAXAMM010040795">
    <property type="protein sequence ID" value="CAK9095485.1"/>
    <property type="molecule type" value="Genomic_DNA"/>
</dbReference>
<sequence length="401" mass="45524">MGTTTFPSDLGPPFSPEVQNLERSAGLPAPCFSDVLEAQRWAVQVVRQAETEACRRGMRGSPAWEDAWRDALWTLAVQKRCVEVEARKCCKRPAEPLPPAPAPPASAPMPPPPISEEAAKEAIREQVLLERRCLEMRERLDLLEERLELLSRQLEGLDAADAPWRERSTSRRPRGASPPGSGPLPAGLASPSPPRAPELSGLSFILDEREERQQRQQRREEELQRQVERAEAERDAAARRLRVLEADLALLQESLRSSEAKLEESYRQLEESESTWRQRHSALQRQLQRTERQLSTRVTVTFWTHQKAPDYLLGESRARAATYGFVAEQPKQIFGDRPESKRTPFCVRLLSPDLIASEDTKSWEVEYSLREIRTATIRQAVETDLDALRKSIATGRWDDLA</sequence>
<dbReference type="SUPFAM" id="SSF57997">
    <property type="entry name" value="Tropomyosin"/>
    <property type="match status" value="1"/>
</dbReference>
<feature type="compositionally biased region" description="Low complexity" evidence="2">
    <location>
        <begin position="175"/>
        <end position="190"/>
    </location>
</feature>
<organism evidence="3 4">
    <name type="scientific">Durusdinium trenchii</name>
    <dbReference type="NCBI Taxonomy" id="1381693"/>
    <lineage>
        <taxon>Eukaryota</taxon>
        <taxon>Sar</taxon>
        <taxon>Alveolata</taxon>
        <taxon>Dinophyceae</taxon>
        <taxon>Suessiales</taxon>
        <taxon>Symbiodiniaceae</taxon>
        <taxon>Durusdinium</taxon>
    </lineage>
</organism>
<feature type="coiled-coil region" evidence="1">
    <location>
        <begin position="126"/>
        <end position="160"/>
    </location>
</feature>
<feature type="region of interest" description="Disordered" evidence="2">
    <location>
        <begin position="1"/>
        <end position="22"/>
    </location>
</feature>
<feature type="compositionally biased region" description="Basic and acidic residues" evidence="2">
    <location>
        <begin position="206"/>
        <end position="231"/>
    </location>
</feature>
<evidence type="ECO:0000256" key="2">
    <source>
        <dbReference type="SAM" id="MobiDB-lite"/>
    </source>
</evidence>
<accession>A0ABP0R798</accession>
<proteinExistence type="predicted"/>
<reference evidence="3 4" key="1">
    <citation type="submission" date="2024-02" db="EMBL/GenBank/DDBJ databases">
        <authorList>
            <person name="Chen Y."/>
            <person name="Shah S."/>
            <person name="Dougan E. K."/>
            <person name="Thang M."/>
            <person name="Chan C."/>
        </authorList>
    </citation>
    <scope>NUCLEOTIDE SEQUENCE [LARGE SCALE GENOMIC DNA]</scope>
</reference>
<name>A0ABP0R798_9DINO</name>
<keyword evidence="4" id="KW-1185">Reference proteome</keyword>
<dbReference type="Proteomes" id="UP001642464">
    <property type="component" value="Unassembled WGS sequence"/>
</dbReference>
<feature type="compositionally biased region" description="Pro residues" evidence="2">
    <location>
        <begin position="95"/>
        <end position="114"/>
    </location>
</feature>
<feature type="region of interest" description="Disordered" evidence="2">
    <location>
        <begin position="93"/>
        <end position="115"/>
    </location>
</feature>
<evidence type="ECO:0000313" key="4">
    <source>
        <dbReference type="Proteomes" id="UP001642464"/>
    </source>
</evidence>